<evidence type="ECO:0000313" key="2">
    <source>
        <dbReference type="EMBL" id="MTB94892.1"/>
    </source>
</evidence>
<dbReference type="Proteomes" id="UP000433406">
    <property type="component" value="Unassembled WGS sequence"/>
</dbReference>
<evidence type="ECO:0000259" key="1">
    <source>
        <dbReference type="Pfam" id="PF01636"/>
    </source>
</evidence>
<dbReference type="InterPro" id="IPR051678">
    <property type="entry name" value="AGP_Transferase"/>
</dbReference>
<dbReference type="Pfam" id="PF01636">
    <property type="entry name" value="APH"/>
    <property type="match status" value="1"/>
</dbReference>
<protein>
    <submittedName>
        <fullName evidence="2">Phosphotransferase</fullName>
    </submittedName>
</protein>
<dbReference type="Gene3D" id="3.30.200.20">
    <property type="entry name" value="Phosphorylase Kinase, domain 1"/>
    <property type="match status" value="1"/>
</dbReference>
<dbReference type="AlphaFoldDB" id="A0A6I3J649"/>
<reference evidence="2 3" key="1">
    <citation type="submission" date="2019-10" db="EMBL/GenBank/DDBJ databases">
        <title>Nocardioides novel species isolated from the excrement of Marmot.</title>
        <authorList>
            <person name="Zhang G."/>
        </authorList>
    </citation>
    <scope>NUCLEOTIDE SEQUENCE [LARGE SCALE GENOMIC DNA]</scope>
    <source>
        <strain evidence="3">zg-579</strain>
    </source>
</reference>
<dbReference type="SUPFAM" id="SSF56112">
    <property type="entry name" value="Protein kinase-like (PK-like)"/>
    <property type="match status" value="1"/>
</dbReference>
<sequence>MTQAPPPPDTRLQRSSRDARPLADRLASWLATQLPVGAHPAVVVHAGTDANGMSSETLPLDATWTEGGEQRVGRYVARVAPAAEDFPVFPDYALGDQYDAMRLVAELTDVPVPAVRWLEPTGEVLGTPFFLMDRVEGVVPQDVLPYNFGDNWLHDASPEEQRDLQDRTVGVVARLHSIPEAIATFAFLDPARHGHAGETPLARNLARTRAWYEFAVPDIGRSSVTERGLAWLEAHLPPQQGDPVLCWGDARIGNVLYRDFAPVAVLDWEMATVGPRELDLSWMVFAHRVFESITGALELPGMPHFLREEEVVATYRQVTGVEVGDLHWYHVYNAVQWCIVFLRTGARQIHFGEIERPEDPDALMHHKPLLDSLLAEVGA</sequence>
<evidence type="ECO:0000313" key="3">
    <source>
        <dbReference type="Proteomes" id="UP000433406"/>
    </source>
</evidence>
<name>A0A6I3J649_9ACTN</name>
<keyword evidence="2" id="KW-0808">Transferase</keyword>
<dbReference type="InterPro" id="IPR011009">
    <property type="entry name" value="Kinase-like_dom_sf"/>
</dbReference>
<keyword evidence="3" id="KW-1185">Reference proteome</keyword>
<dbReference type="InterPro" id="IPR041726">
    <property type="entry name" value="ACAD10_11_N"/>
</dbReference>
<dbReference type="RefSeq" id="WP_171896965.1">
    <property type="nucleotide sequence ID" value="NZ_CP053660.1"/>
</dbReference>
<feature type="domain" description="Aminoglycoside phosphotransferase" evidence="1">
    <location>
        <begin position="71"/>
        <end position="288"/>
    </location>
</feature>
<gene>
    <name evidence="2" type="ORF">GGQ22_07320</name>
</gene>
<dbReference type="PANTHER" id="PTHR21310">
    <property type="entry name" value="AMINOGLYCOSIDE PHOSPHOTRANSFERASE-RELATED-RELATED"/>
    <property type="match status" value="1"/>
</dbReference>
<accession>A0A6I3J649</accession>
<comment type="caution">
    <text evidence="2">The sequence shown here is derived from an EMBL/GenBank/DDBJ whole genome shotgun (WGS) entry which is preliminary data.</text>
</comment>
<dbReference type="CDD" id="cd05154">
    <property type="entry name" value="ACAD10_11_N-like"/>
    <property type="match status" value="1"/>
</dbReference>
<dbReference type="InterPro" id="IPR002575">
    <property type="entry name" value="Aminoglycoside_PTrfase"/>
</dbReference>
<dbReference type="GO" id="GO:0016740">
    <property type="term" value="F:transferase activity"/>
    <property type="evidence" value="ECO:0007669"/>
    <property type="project" value="UniProtKB-KW"/>
</dbReference>
<dbReference type="PANTHER" id="PTHR21310:SF40">
    <property type="entry name" value="AMINOGLYCOSIDE PHOSPHOTRANSFERASE DOMAIN-CONTAINING PROTEIN-RELATED"/>
    <property type="match status" value="1"/>
</dbReference>
<dbReference type="EMBL" id="WLCI01000007">
    <property type="protein sequence ID" value="MTB94892.1"/>
    <property type="molecule type" value="Genomic_DNA"/>
</dbReference>
<organism evidence="2 3">
    <name type="scientific">Nocardioides marmotae</name>
    <dbReference type="NCBI Taxonomy" id="2663857"/>
    <lineage>
        <taxon>Bacteria</taxon>
        <taxon>Bacillati</taxon>
        <taxon>Actinomycetota</taxon>
        <taxon>Actinomycetes</taxon>
        <taxon>Propionibacteriales</taxon>
        <taxon>Nocardioidaceae</taxon>
        <taxon>Nocardioides</taxon>
    </lineage>
</organism>
<proteinExistence type="predicted"/>
<dbReference type="Gene3D" id="3.90.1200.10">
    <property type="match status" value="1"/>
</dbReference>